<protein>
    <submittedName>
        <fullName evidence="3">Uncharacterized protein</fullName>
    </submittedName>
</protein>
<dbReference type="AlphaFoldDB" id="A0A8X6XM45"/>
<evidence type="ECO:0000256" key="2">
    <source>
        <dbReference type="SAM" id="SignalP"/>
    </source>
</evidence>
<evidence type="ECO:0000313" key="3">
    <source>
        <dbReference type="EMBL" id="GFY54146.1"/>
    </source>
</evidence>
<gene>
    <name evidence="3" type="primary">AVEN_16604_1</name>
    <name evidence="3" type="ORF">TNIN_12671</name>
</gene>
<reference evidence="3" key="1">
    <citation type="submission" date="2020-08" db="EMBL/GenBank/DDBJ databases">
        <title>Multicomponent nature underlies the extraordinary mechanical properties of spider dragline silk.</title>
        <authorList>
            <person name="Kono N."/>
            <person name="Nakamura H."/>
            <person name="Mori M."/>
            <person name="Yoshida Y."/>
            <person name="Ohtoshi R."/>
            <person name="Malay A.D."/>
            <person name="Moran D.A.P."/>
            <person name="Tomita M."/>
            <person name="Numata K."/>
            <person name="Arakawa K."/>
        </authorList>
    </citation>
    <scope>NUCLEOTIDE SEQUENCE</scope>
</reference>
<keyword evidence="2" id="KW-0732">Signal</keyword>
<keyword evidence="1" id="KW-0812">Transmembrane</keyword>
<keyword evidence="1" id="KW-1133">Transmembrane helix</keyword>
<dbReference type="OrthoDB" id="6117597at2759"/>
<keyword evidence="1" id="KW-0472">Membrane</keyword>
<accession>A0A8X6XM45</accession>
<feature type="chain" id="PRO_5036505074" evidence="2">
    <location>
        <begin position="23"/>
        <end position="117"/>
    </location>
</feature>
<feature type="transmembrane region" description="Helical" evidence="1">
    <location>
        <begin position="32"/>
        <end position="52"/>
    </location>
</feature>
<dbReference type="Proteomes" id="UP000886998">
    <property type="component" value="Unassembled WGS sequence"/>
</dbReference>
<organism evidence="3 4">
    <name type="scientific">Trichonephila inaurata madagascariensis</name>
    <dbReference type="NCBI Taxonomy" id="2747483"/>
    <lineage>
        <taxon>Eukaryota</taxon>
        <taxon>Metazoa</taxon>
        <taxon>Ecdysozoa</taxon>
        <taxon>Arthropoda</taxon>
        <taxon>Chelicerata</taxon>
        <taxon>Arachnida</taxon>
        <taxon>Araneae</taxon>
        <taxon>Araneomorphae</taxon>
        <taxon>Entelegynae</taxon>
        <taxon>Araneoidea</taxon>
        <taxon>Nephilidae</taxon>
        <taxon>Trichonephila</taxon>
        <taxon>Trichonephila inaurata</taxon>
    </lineage>
</organism>
<sequence length="117" mass="13354">MFRNATLLGSFLLVLRSIVSLAMENATVGHFVFRRVLFGLWMITASIMPFFYKINFLSFLIMPENVPIPRTFKELSEAVFSGKYKCPTTSESIDINVLRGRRIDCILKLGDAIEKND</sequence>
<dbReference type="EMBL" id="BMAV01009730">
    <property type="protein sequence ID" value="GFY54146.1"/>
    <property type="molecule type" value="Genomic_DNA"/>
</dbReference>
<evidence type="ECO:0000313" key="4">
    <source>
        <dbReference type="Proteomes" id="UP000886998"/>
    </source>
</evidence>
<name>A0A8X6XM45_9ARAC</name>
<evidence type="ECO:0000256" key="1">
    <source>
        <dbReference type="SAM" id="Phobius"/>
    </source>
</evidence>
<comment type="caution">
    <text evidence="3">The sequence shown here is derived from an EMBL/GenBank/DDBJ whole genome shotgun (WGS) entry which is preliminary data.</text>
</comment>
<feature type="signal peptide" evidence="2">
    <location>
        <begin position="1"/>
        <end position="22"/>
    </location>
</feature>
<proteinExistence type="predicted"/>
<keyword evidence="4" id="KW-1185">Reference proteome</keyword>